<reference evidence="7" key="1">
    <citation type="submission" date="2020-11" db="EMBL/GenBank/DDBJ databases">
        <authorList>
            <consortium name="DOE Joint Genome Institute"/>
            <person name="Ahrendt S."/>
            <person name="Riley R."/>
            <person name="Andreopoulos W."/>
            <person name="Labutti K."/>
            <person name="Pangilinan J."/>
            <person name="Ruiz-Duenas F.J."/>
            <person name="Barrasa J.M."/>
            <person name="Sanchez-Garcia M."/>
            <person name="Camarero S."/>
            <person name="Miyauchi S."/>
            <person name="Serrano A."/>
            <person name="Linde D."/>
            <person name="Babiker R."/>
            <person name="Drula E."/>
            <person name="Ayuso-Fernandez I."/>
            <person name="Pacheco R."/>
            <person name="Padilla G."/>
            <person name="Ferreira P."/>
            <person name="Barriuso J."/>
            <person name="Kellner H."/>
            <person name="Castanera R."/>
            <person name="Alfaro M."/>
            <person name="Ramirez L."/>
            <person name="Pisabarro A.G."/>
            <person name="Kuo A."/>
            <person name="Tritt A."/>
            <person name="Lipzen A."/>
            <person name="He G."/>
            <person name="Yan M."/>
            <person name="Ng V."/>
            <person name="Cullen D."/>
            <person name="Martin F."/>
            <person name="Rosso M.-N."/>
            <person name="Henrissat B."/>
            <person name="Hibbett D."/>
            <person name="Martinez A.T."/>
            <person name="Grigoriev I.V."/>
        </authorList>
    </citation>
    <scope>NUCLEOTIDE SEQUENCE</scope>
    <source>
        <strain evidence="7">CBS 506.95</strain>
    </source>
</reference>
<feature type="transmembrane region" description="Helical" evidence="6">
    <location>
        <begin position="359"/>
        <end position="383"/>
    </location>
</feature>
<keyword evidence="8" id="KW-1185">Reference proteome</keyword>
<feature type="transmembrane region" description="Helical" evidence="6">
    <location>
        <begin position="199"/>
        <end position="217"/>
    </location>
</feature>
<feature type="transmembrane region" description="Helical" evidence="6">
    <location>
        <begin position="76"/>
        <end position="96"/>
    </location>
</feature>
<feature type="transmembrane region" description="Helical" evidence="6">
    <location>
        <begin position="430"/>
        <end position="448"/>
    </location>
</feature>
<evidence type="ECO:0000313" key="8">
    <source>
        <dbReference type="Proteomes" id="UP000807306"/>
    </source>
</evidence>
<dbReference type="GO" id="GO:0022857">
    <property type="term" value="F:transmembrane transporter activity"/>
    <property type="evidence" value="ECO:0007669"/>
    <property type="project" value="InterPro"/>
</dbReference>
<dbReference type="InterPro" id="IPR036259">
    <property type="entry name" value="MFS_trans_sf"/>
</dbReference>
<comment type="caution">
    <text evidence="7">The sequence shown here is derived from an EMBL/GenBank/DDBJ whole genome shotgun (WGS) entry which is preliminary data.</text>
</comment>
<evidence type="ECO:0000256" key="3">
    <source>
        <dbReference type="ARBA" id="ARBA00022989"/>
    </source>
</evidence>
<feature type="transmembrane region" description="Helical" evidence="6">
    <location>
        <begin position="395"/>
        <end position="415"/>
    </location>
</feature>
<feature type="transmembrane region" description="Helical" evidence="6">
    <location>
        <begin position="333"/>
        <end position="353"/>
    </location>
</feature>
<evidence type="ECO:0000313" key="7">
    <source>
        <dbReference type="EMBL" id="KAF9527297.1"/>
    </source>
</evidence>
<organism evidence="7 8">
    <name type="scientific">Crepidotus variabilis</name>
    <dbReference type="NCBI Taxonomy" id="179855"/>
    <lineage>
        <taxon>Eukaryota</taxon>
        <taxon>Fungi</taxon>
        <taxon>Dikarya</taxon>
        <taxon>Basidiomycota</taxon>
        <taxon>Agaricomycotina</taxon>
        <taxon>Agaricomycetes</taxon>
        <taxon>Agaricomycetidae</taxon>
        <taxon>Agaricales</taxon>
        <taxon>Agaricineae</taxon>
        <taxon>Crepidotaceae</taxon>
        <taxon>Crepidotus</taxon>
    </lineage>
</organism>
<dbReference type="Gene3D" id="1.20.1250.20">
    <property type="entry name" value="MFS general substrate transporter like domains"/>
    <property type="match status" value="2"/>
</dbReference>
<dbReference type="InterPro" id="IPR011701">
    <property type="entry name" value="MFS"/>
</dbReference>
<evidence type="ECO:0000256" key="6">
    <source>
        <dbReference type="SAM" id="Phobius"/>
    </source>
</evidence>
<feature type="transmembrane region" description="Helical" evidence="6">
    <location>
        <begin position="36"/>
        <end position="56"/>
    </location>
</feature>
<keyword evidence="3 6" id="KW-1133">Transmembrane helix</keyword>
<dbReference type="Proteomes" id="UP000807306">
    <property type="component" value="Unassembled WGS sequence"/>
</dbReference>
<sequence length="476" mass="50654">MSNEVVFGDKPDVSEISGPSHGTNVPQTYRLYRRRFVGLFALMLLTIGGGLPGSWFGPISNDVAAEFNFTLDQVNWLSNVINLAYLPCALLAPVIATRFGIRNCCLLGGAALVLSAWIRFAGTAKSLSPDGAYALLMLGSIISSLAQSVSQVMGPAYSETWFDLKGRTTATMAVGIANPVGNAIGQLLSPAADDTRRSVLILAIISSVIAPFVLLIGDAPPTPPTFSASTHQKHQQTLTSLFRAMLGLSVEESAFMSKRERVDFVIVASIFAVLVAATNAFSILSAQVLQPYGYSSDVAGFMGATLLLAGLIAALITAPLLDRVFTHPSALARLTKVLAPLTGVGWFVLVWAIRPNNTGALFAIFAVIGICAIAMLPVGLELSCELTRNAESSSAVIWFMANLLVVVFVLSLSALRRGEDASPPLNMKRSVIFLGIFCLAVTLTSWLIRGEAKRKALDQEKQNESMAVEMPVVSSA</sequence>
<dbReference type="OrthoDB" id="422206at2759"/>
<name>A0A9P6JNE1_9AGAR</name>
<protein>
    <submittedName>
        <fullName evidence="7">MFS general substrate transporter</fullName>
    </submittedName>
</protein>
<feature type="transmembrane region" description="Helical" evidence="6">
    <location>
        <begin position="298"/>
        <end position="321"/>
    </location>
</feature>
<gene>
    <name evidence="7" type="ORF">CPB83DRAFT_856307</name>
</gene>
<dbReference type="PANTHER" id="PTHR10924">
    <property type="entry name" value="MAJOR FACILITATOR SUPERFAMILY PROTEIN-RELATED"/>
    <property type="match status" value="1"/>
</dbReference>
<dbReference type="Pfam" id="PF07690">
    <property type="entry name" value="MFS_1"/>
    <property type="match status" value="1"/>
</dbReference>
<accession>A0A9P6JNE1</accession>
<keyword evidence="2 6" id="KW-0812">Transmembrane</keyword>
<dbReference type="EMBL" id="MU157862">
    <property type="protein sequence ID" value="KAF9527297.1"/>
    <property type="molecule type" value="Genomic_DNA"/>
</dbReference>
<dbReference type="AlphaFoldDB" id="A0A9P6JNE1"/>
<dbReference type="SUPFAM" id="SSF103473">
    <property type="entry name" value="MFS general substrate transporter"/>
    <property type="match status" value="1"/>
</dbReference>
<evidence type="ECO:0000256" key="1">
    <source>
        <dbReference type="ARBA" id="ARBA00004141"/>
    </source>
</evidence>
<evidence type="ECO:0000256" key="4">
    <source>
        <dbReference type="ARBA" id="ARBA00023136"/>
    </source>
</evidence>
<evidence type="ECO:0000256" key="2">
    <source>
        <dbReference type="ARBA" id="ARBA00022692"/>
    </source>
</evidence>
<keyword evidence="4 6" id="KW-0472">Membrane</keyword>
<dbReference type="PANTHER" id="PTHR10924:SF6">
    <property type="entry name" value="SOLUTE CARRIER FAMILY 49 MEMBER A3"/>
    <property type="match status" value="1"/>
</dbReference>
<feature type="transmembrane region" description="Helical" evidence="6">
    <location>
        <begin position="264"/>
        <end position="286"/>
    </location>
</feature>
<feature type="transmembrane region" description="Helical" evidence="6">
    <location>
        <begin position="103"/>
        <end position="120"/>
    </location>
</feature>
<comment type="subcellular location">
    <subcellularLocation>
        <location evidence="1">Membrane</location>
        <topology evidence="1">Multi-pass membrane protein</topology>
    </subcellularLocation>
</comment>
<dbReference type="GO" id="GO:0016020">
    <property type="term" value="C:membrane"/>
    <property type="evidence" value="ECO:0007669"/>
    <property type="project" value="UniProtKB-SubCell"/>
</dbReference>
<feature type="region of interest" description="Disordered" evidence="5">
    <location>
        <begin position="1"/>
        <end position="21"/>
    </location>
</feature>
<dbReference type="InterPro" id="IPR049680">
    <property type="entry name" value="FLVCR1-2_SLC49-like"/>
</dbReference>
<proteinExistence type="predicted"/>
<feature type="transmembrane region" description="Helical" evidence="6">
    <location>
        <begin position="132"/>
        <end position="149"/>
    </location>
</feature>
<evidence type="ECO:0000256" key="5">
    <source>
        <dbReference type="SAM" id="MobiDB-lite"/>
    </source>
</evidence>